<dbReference type="Pfam" id="PF20765">
    <property type="entry name" value="Phage_tail_terminator_8"/>
    <property type="match status" value="1"/>
</dbReference>
<proteinExistence type="predicted"/>
<accession>A0A8S5LAA6</accession>
<sequence length="141" mass="16886">MDYSIKPLIIKQLKDVFKCKVYDEQIRQGLSTPCFILDVKPVNRKRLANQNDKQVFVVLLHYYTEKTENLYEKFAKIEELFMSPDFRYLGDKYHIDNLEVEYNENDLICTFKVTRYVRWTKEEIKMEVLERVGESANDGTI</sequence>
<dbReference type="EMBL" id="BK014663">
    <property type="protein sequence ID" value="DAD66825.1"/>
    <property type="molecule type" value="Genomic_DNA"/>
</dbReference>
<name>A0A8S5LAA6_9CAUD</name>
<reference evidence="1" key="1">
    <citation type="journal article" date="2021" name="Proc. Natl. Acad. Sci. U.S.A.">
        <title>A Catalog of Tens of Thousands of Viruses from Human Metagenomes Reveals Hidden Associations with Chronic Diseases.</title>
        <authorList>
            <person name="Tisza M.J."/>
            <person name="Buck C.B."/>
        </authorList>
    </citation>
    <scope>NUCLEOTIDE SEQUENCE</scope>
    <source>
        <strain evidence="1">CtFNZ2</strain>
    </source>
</reference>
<dbReference type="InterPro" id="IPR049254">
    <property type="entry name" value="Phage_tail_terminator"/>
</dbReference>
<protein>
    <submittedName>
        <fullName evidence="1">Tail completion protein</fullName>
    </submittedName>
</protein>
<evidence type="ECO:0000313" key="1">
    <source>
        <dbReference type="EMBL" id="DAD66825.1"/>
    </source>
</evidence>
<organism evidence="1">
    <name type="scientific">Siphoviridae sp. ctFNZ2</name>
    <dbReference type="NCBI Taxonomy" id="2823572"/>
    <lineage>
        <taxon>Viruses</taxon>
        <taxon>Duplodnaviria</taxon>
        <taxon>Heunggongvirae</taxon>
        <taxon>Uroviricota</taxon>
        <taxon>Caudoviricetes</taxon>
    </lineage>
</organism>